<dbReference type="GO" id="GO:0000747">
    <property type="term" value="P:conjugation with cellular fusion"/>
    <property type="evidence" value="ECO:0007669"/>
    <property type="project" value="EnsemblFungi"/>
</dbReference>
<dbReference type="InterPro" id="IPR013904">
    <property type="entry name" value="RXT2_N"/>
</dbReference>
<dbReference type="PANTHER" id="PTHR28232">
    <property type="entry name" value="TRANSCRIPTIONAL REGULATORY PROTEIN RXT2"/>
    <property type="match status" value="1"/>
</dbReference>
<evidence type="ECO:0000313" key="3">
    <source>
        <dbReference type="EMBL" id="SCU84480.1"/>
    </source>
</evidence>
<dbReference type="GO" id="GO:0005829">
    <property type="term" value="C:cytosol"/>
    <property type="evidence" value="ECO:0007669"/>
    <property type="project" value="EnsemblFungi"/>
</dbReference>
<keyword evidence="4" id="KW-1185">Reference proteome</keyword>
<dbReference type="Proteomes" id="UP000190274">
    <property type="component" value="Chromosome D"/>
</dbReference>
<name>A0A1G4J413_9SACH</name>
<dbReference type="OrthoDB" id="2405722at2759"/>
<dbReference type="EMBL" id="LT598454">
    <property type="protein sequence ID" value="SCU84480.1"/>
    <property type="molecule type" value="Genomic_DNA"/>
</dbReference>
<organism evidence="3 4">
    <name type="scientific">Lachancea dasiensis</name>
    <dbReference type="NCBI Taxonomy" id="1072105"/>
    <lineage>
        <taxon>Eukaryota</taxon>
        <taxon>Fungi</taxon>
        <taxon>Dikarya</taxon>
        <taxon>Ascomycota</taxon>
        <taxon>Saccharomycotina</taxon>
        <taxon>Saccharomycetes</taxon>
        <taxon>Saccharomycetales</taxon>
        <taxon>Saccharomycetaceae</taxon>
        <taxon>Lachancea</taxon>
    </lineage>
</organism>
<dbReference type="Pfam" id="PF08595">
    <property type="entry name" value="RXT2_N"/>
    <property type="match status" value="1"/>
</dbReference>
<dbReference type="GO" id="GO:0004407">
    <property type="term" value="F:histone deacetylase activity"/>
    <property type="evidence" value="ECO:0007669"/>
    <property type="project" value="EnsemblFungi"/>
</dbReference>
<dbReference type="GO" id="GO:0033698">
    <property type="term" value="C:Rpd3L complex"/>
    <property type="evidence" value="ECO:0007669"/>
    <property type="project" value="EnsemblFungi"/>
</dbReference>
<dbReference type="AlphaFoldDB" id="A0A1G4J413"/>
<dbReference type="InterPro" id="IPR039602">
    <property type="entry name" value="Rxt2"/>
</dbReference>
<gene>
    <name evidence="3" type="ORF">LADA_0D01904G</name>
</gene>
<feature type="region of interest" description="Disordered" evidence="1">
    <location>
        <begin position="194"/>
        <end position="216"/>
    </location>
</feature>
<dbReference type="STRING" id="1266660.A0A1G4J413"/>
<dbReference type="GO" id="GO:0061186">
    <property type="term" value="P:negative regulation of silent mating-type cassette heterochromatin formation"/>
    <property type="evidence" value="ECO:0007669"/>
    <property type="project" value="EnsemblFungi"/>
</dbReference>
<reference evidence="3 4" key="1">
    <citation type="submission" date="2016-03" db="EMBL/GenBank/DDBJ databases">
        <authorList>
            <person name="Devillers H."/>
        </authorList>
    </citation>
    <scope>NUCLEOTIDE SEQUENCE [LARGE SCALE GENOMIC DNA]</scope>
    <source>
        <strain evidence="3">CBS 10888</strain>
    </source>
</reference>
<evidence type="ECO:0000259" key="2">
    <source>
        <dbReference type="Pfam" id="PF08595"/>
    </source>
</evidence>
<dbReference type="GO" id="GO:0000122">
    <property type="term" value="P:negative regulation of transcription by RNA polymerase II"/>
    <property type="evidence" value="ECO:0007669"/>
    <property type="project" value="EnsemblFungi"/>
</dbReference>
<dbReference type="GO" id="GO:0061188">
    <property type="term" value="P:negative regulation of rDNA heterochromatin formation"/>
    <property type="evidence" value="ECO:0007669"/>
    <property type="project" value="EnsemblFungi"/>
</dbReference>
<dbReference type="GO" id="GO:2000219">
    <property type="term" value="P:positive regulation of invasive growth in response to glucose limitation"/>
    <property type="evidence" value="ECO:0007669"/>
    <property type="project" value="EnsemblFungi"/>
</dbReference>
<protein>
    <submittedName>
        <fullName evidence="3">LADA_0D01904g1_1</fullName>
    </submittedName>
</protein>
<dbReference type="PANTHER" id="PTHR28232:SF1">
    <property type="entry name" value="TRANSCRIPTIONAL REGULATORY PROTEIN RXT2"/>
    <property type="match status" value="1"/>
</dbReference>
<accession>A0A1G4J413</accession>
<evidence type="ECO:0000313" key="4">
    <source>
        <dbReference type="Proteomes" id="UP000190274"/>
    </source>
</evidence>
<proteinExistence type="predicted"/>
<feature type="domain" description="Transcriptional regulatory protein RXT2 N-terminal" evidence="2">
    <location>
        <begin position="50"/>
        <end position="172"/>
    </location>
</feature>
<dbReference type="GO" id="GO:0001403">
    <property type="term" value="P:invasive growth in response to glucose limitation"/>
    <property type="evidence" value="ECO:0007669"/>
    <property type="project" value="EnsemblFungi"/>
</dbReference>
<evidence type="ECO:0000256" key="1">
    <source>
        <dbReference type="SAM" id="MobiDB-lite"/>
    </source>
</evidence>
<sequence length="338" mass="38034">MTTSPVLEGDTQNQLKSFSEAILRHKSGNYPSLRASNDGHFFPSTNGATSNRGNKLLQKSDGVSRTTLRNLADSKEEQVFYNGSFHKLLARKRHHEDSDDEDSTVNLHNLVDLRQVLAPVSSLKDIAVHPAVSKTYKNEVLGELALQTVLMIEKEQKNVVALSKLLEAFLGDYPGALLEQNLRLKEYNHNLKLGEDAEDHSSTQPPLDIKPDGYPQDDEDPFFALPQFDPYSFLPSVVSQNLGQSTEEVEAGRQLTQIALQRNQEFIRNLQKIRNCIVKAQRIKERIHLWGREYAGIQEEDVTVPTALHAVKRGLISATTNRTVTEENIEPEVEDEEV</sequence>